<dbReference type="InterPro" id="IPR029058">
    <property type="entry name" value="AB_hydrolase_fold"/>
</dbReference>
<keyword evidence="9" id="KW-1015">Disulfide bond</keyword>
<comment type="subunit">
    <text evidence="3">Homodimer.</text>
</comment>
<dbReference type="SUPFAM" id="SSF53474">
    <property type="entry name" value="alpha/beta-Hydrolases"/>
    <property type="match status" value="1"/>
</dbReference>
<dbReference type="EC" id="3.4.16.2" evidence="14"/>
<evidence type="ECO:0000256" key="11">
    <source>
        <dbReference type="ARBA" id="ARBA00023228"/>
    </source>
</evidence>
<evidence type="ECO:0000256" key="14">
    <source>
        <dbReference type="ARBA" id="ARBA00066456"/>
    </source>
</evidence>
<dbReference type="AlphaFoldDB" id="C1BNL4"/>
<keyword evidence="4 19" id="KW-0121">Carboxypeptidase</keyword>
<keyword evidence="5" id="KW-0645">Protease</keyword>
<evidence type="ECO:0000256" key="12">
    <source>
        <dbReference type="ARBA" id="ARBA00052013"/>
    </source>
</evidence>
<feature type="signal peptide" evidence="18">
    <location>
        <begin position="1"/>
        <end position="31"/>
    </location>
</feature>
<dbReference type="Gene3D" id="1.20.120.980">
    <property type="entry name" value="Serine carboxypeptidase S28, SKS domain"/>
    <property type="match status" value="1"/>
</dbReference>
<feature type="chain" id="PRO_5002904908" description="Lysosomal Pro-X carboxypeptidase" evidence="18">
    <location>
        <begin position="32"/>
        <end position="492"/>
    </location>
</feature>
<protein>
    <recommendedName>
        <fullName evidence="15">Lysosomal Pro-X carboxypeptidase</fullName>
        <ecNumber evidence="14">3.4.16.2</ecNumber>
    </recommendedName>
    <alternativeName>
        <fullName evidence="17">Proline carboxypeptidase</fullName>
    </alternativeName>
    <alternativeName>
        <fullName evidence="16">Prolylcarboxypeptidase</fullName>
    </alternativeName>
</protein>
<dbReference type="InterPro" id="IPR042269">
    <property type="entry name" value="Ser_carbopepase_S28_SKS"/>
</dbReference>
<evidence type="ECO:0000256" key="3">
    <source>
        <dbReference type="ARBA" id="ARBA00011738"/>
    </source>
</evidence>
<dbReference type="GO" id="GO:0006508">
    <property type="term" value="P:proteolysis"/>
    <property type="evidence" value="ECO:0007669"/>
    <property type="project" value="UniProtKB-KW"/>
</dbReference>
<keyword evidence="6 18" id="KW-0732">Signal</keyword>
<evidence type="ECO:0000256" key="1">
    <source>
        <dbReference type="ARBA" id="ARBA00004371"/>
    </source>
</evidence>
<dbReference type="GO" id="GO:0008239">
    <property type="term" value="F:dipeptidyl-peptidase activity"/>
    <property type="evidence" value="ECO:0007669"/>
    <property type="project" value="TreeGrafter"/>
</dbReference>
<reference evidence="19" key="1">
    <citation type="submission" date="2009-03" db="EMBL/GenBank/DDBJ databases">
        <title>Caligus rogercresseyi ESTs and full-length cDNAs.</title>
        <authorList>
            <person name="Yasuike M."/>
            <person name="von Schalburg K."/>
            <person name="Cooper G."/>
            <person name="Leong J."/>
            <person name="Jones S.R.M."/>
            <person name="Koop B.F."/>
        </authorList>
    </citation>
    <scope>NUCLEOTIDE SEQUENCE</scope>
    <source>
        <tissue evidence="19">Whole tissue</tissue>
    </source>
</reference>
<dbReference type="EMBL" id="BT076193">
    <property type="protein sequence ID" value="ACO10617.1"/>
    <property type="molecule type" value="mRNA"/>
</dbReference>
<dbReference type="InterPro" id="IPR008758">
    <property type="entry name" value="Peptidase_S28"/>
</dbReference>
<comment type="subcellular location">
    <subcellularLocation>
        <location evidence="1">Lysosome</location>
    </subcellularLocation>
</comment>
<proteinExistence type="evidence at transcript level"/>
<comment type="catalytic activity">
    <reaction evidence="12">
        <text>Cleavage of a -Pro-|-Xaa bond to release a C-terminal amino acid.</text>
        <dbReference type="EC" id="3.4.16.2"/>
    </reaction>
</comment>
<evidence type="ECO:0000256" key="10">
    <source>
        <dbReference type="ARBA" id="ARBA00023180"/>
    </source>
</evidence>
<keyword evidence="11" id="KW-0458">Lysosome</keyword>
<keyword evidence="8" id="KW-0865">Zymogen</keyword>
<dbReference type="FunFam" id="1.20.120.980:FF:000002">
    <property type="entry name" value="lysosomal Pro-X carboxypeptidase"/>
    <property type="match status" value="1"/>
</dbReference>
<evidence type="ECO:0000256" key="6">
    <source>
        <dbReference type="ARBA" id="ARBA00022729"/>
    </source>
</evidence>
<organism evidence="19">
    <name type="scientific">Caligus rogercresseyi</name>
    <name type="common">Sea louse</name>
    <dbReference type="NCBI Taxonomy" id="217165"/>
    <lineage>
        <taxon>Eukaryota</taxon>
        <taxon>Metazoa</taxon>
        <taxon>Ecdysozoa</taxon>
        <taxon>Arthropoda</taxon>
        <taxon>Crustacea</taxon>
        <taxon>Multicrustacea</taxon>
        <taxon>Hexanauplia</taxon>
        <taxon>Copepoda</taxon>
        <taxon>Siphonostomatoida</taxon>
        <taxon>Caligidae</taxon>
        <taxon>Caligus</taxon>
    </lineage>
</organism>
<sequence length="492" mass="55128">MREAASLTAVSLLALLPVLSILLGGVNVVHGVEELQDYYTYKTEWYENLVDHFGFAINSTFKQRYLINDTHWDSQHGGPIFLYAGNEGDSEAFAQNTGFMWDIAPEFNALIIFIEHRYYGKSLPFGKDSLKPDPKMNGYLTSEQALADYARFVTEFKSTRKGAKDSPVIVFGGSYGGMLAAWMRIKYPHIVNGAIAGSAPVAQFDTPCLNFGRIVTSDYSFYSKSCSGVISMSWAAIDQVGKDDKGLQRLQSLLKLCSKPKSVEPLKSFLTDVWTNVAMMNYPYPTEFLMPLPGNPVKYICRKMSPTTVPTDPVAILKYVYEGLNVYANYSGKAKCIDMGNADQIGADMWDYQSCTEMVMPFCYNNVDDMFEKSDWNFTTYAQGCQERWKVTPRPKMADIMYGSKKLKAASNIIFSNGLLDPWSSGGIMKSISDSVVSIIIPEGAHHLDLRGSNPNDPVSVIHARKLERSFIRKWIQGAQHEASRVYTTLWL</sequence>
<dbReference type="PANTHER" id="PTHR11010">
    <property type="entry name" value="PROTEASE S28 PRO-X CARBOXYPEPTIDASE-RELATED"/>
    <property type="match status" value="1"/>
</dbReference>
<evidence type="ECO:0000256" key="18">
    <source>
        <dbReference type="SAM" id="SignalP"/>
    </source>
</evidence>
<dbReference type="MEROPS" id="S28.001"/>
<evidence type="ECO:0000256" key="4">
    <source>
        <dbReference type="ARBA" id="ARBA00022645"/>
    </source>
</evidence>
<evidence type="ECO:0000256" key="7">
    <source>
        <dbReference type="ARBA" id="ARBA00022801"/>
    </source>
</evidence>
<gene>
    <name evidence="19" type="primary">PCP</name>
</gene>
<evidence type="ECO:0000256" key="15">
    <source>
        <dbReference type="ARBA" id="ARBA00073691"/>
    </source>
</evidence>
<dbReference type="PANTHER" id="PTHR11010:SF38">
    <property type="entry name" value="LYSOSOMAL PRO-X CARBOXYPEPTIDASE"/>
    <property type="match status" value="1"/>
</dbReference>
<comment type="similarity">
    <text evidence="2">Belongs to the peptidase S28 family.</text>
</comment>
<evidence type="ECO:0000256" key="5">
    <source>
        <dbReference type="ARBA" id="ARBA00022670"/>
    </source>
</evidence>
<evidence type="ECO:0000313" key="19">
    <source>
        <dbReference type="EMBL" id="ACO10617.1"/>
    </source>
</evidence>
<dbReference type="GO" id="GO:0005764">
    <property type="term" value="C:lysosome"/>
    <property type="evidence" value="ECO:0007669"/>
    <property type="project" value="UniProtKB-SubCell"/>
</dbReference>
<name>C1BNL4_CALRO</name>
<dbReference type="ESTHER" id="calro-c1bml9">
    <property type="family name" value="Prolylcarboxypeptidase"/>
</dbReference>
<comment type="function">
    <text evidence="13">Cleaves C-terminal amino acids linked to proline in peptides such as angiotensin II, III and des-Arg9-bradykinin. This cleavage occurs at acidic pH, but enzymatic activity is retained with some substrates at neutral pH.</text>
</comment>
<dbReference type="Gene3D" id="3.40.50.1820">
    <property type="entry name" value="alpha/beta hydrolase"/>
    <property type="match status" value="1"/>
</dbReference>
<evidence type="ECO:0000256" key="13">
    <source>
        <dbReference type="ARBA" id="ARBA00059701"/>
    </source>
</evidence>
<evidence type="ECO:0000256" key="9">
    <source>
        <dbReference type="ARBA" id="ARBA00023157"/>
    </source>
</evidence>
<evidence type="ECO:0000256" key="8">
    <source>
        <dbReference type="ARBA" id="ARBA00023145"/>
    </source>
</evidence>
<evidence type="ECO:0000256" key="2">
    <source>
        <dbReference type="ARBA" id="ARBA00011079"/>
    </source>
</evidence>
<keyword evidence="10" id="KW-0325">Glycoprotein</keyword>
<evidence type="ECO:0000256" key="16">
    <source>
        <dbReference type="ARBA" id="ARBA00076475"/>
    </source>
</evidence>
<accession>C1BNL4</accession>
<dbReference type="GO" id="GO:0004185">
    <property type="term" value="F:serine-type carboxypeptidase activity"/>
    <property type="evidence" value="ECO:0007669"/>
    <property type="project" value="UniProtKB-EC"/>
</dbReference>
<evidence type="ECO:0000256" key="17">
    <source>
        <dbReference type="ARBA" id="ARBA00076608"/>
    </source>
</evidence>
<dbReference type="Pfam" id="PF05577">
    <property type="entry name" value="Peptidase_S28"/>
    <property type="match status" value="1"/>
</dbReference>
<keyword evidence="7" id="KW-0378">Hydrolase</keyword>